<gene>
    <name evidence="1" type="ORF">HDF12_004366</name>
</gene>
<sequence length="551" mass="64149">MFYLDSTGDFIAQVKDIERRADQCIEHFALSNVPTHVACWTVLSTTVQLVEDNLERFGPESSKFHAAMLNLSRHAPLLIRWLGRSGMSAVSLGWTPQWDSVSETQALRDLRVVSDYDAFLSSFPMWYRNRLSAELLNNDVVRFQTSQDGRDRQVSAFQKGLRRRTGIHKAIAGGQVEPTEAVLRRYGRMLDSAQAVGQRGFRYEHSYELTNGTFRKYTKRMDQITRRSEDLDLGVYTLGKFKRFYVALQSICAIHDFLCFLWKQRTGRYPIESAVLVKKRDDWIKLLSLHSGTEHAETEQLLSDLTFYSKRLADLHVFPFIPLDEDHKLLALIPQFILNSSPEENIIRTCSYLRERSFSLLSDNKSTLMRQDLLETFKRFRCGHSISLPDGSTDIDLLIEDLRSSTVIIAELKWYRKPSTYRERLRVDTEFEDGFNRQLATVKAYCRQNPTWLKHRKSLTRSLSDYDNVFYLLVGRDHWSWFNPQDRTAVVEYEQLRLAVGREDRLDQAIQDLLRYDWLPVEGVDFHVLFERRFVEGVGVESAVYYGGPPK</sequence>
<protein>
    <submittedName>
        <fullName evidence="1">Uncharacterized protein</fullName>
    </submittedName>
</protein>
<organism evidence="1 2">
    <name type="scientific">Tunturiibacter lichenicola</name>
    <dbReference type="NCBI Taxonomy" id="2051959"/>
    <lineage>
        <taxon>Bacteria</taxon>
        <taxon>Pseudomonadati</taxon>
        <taxon>Acidobacteriota</taxon>
        <taxon>Terriglobia</taxon>
        <taxon>Terriglobales</taxon>
        <taxon>Acidobacteriaceae</taxon>
        <taxon>Tunturiibacter</taxon>
    </lineage>
</organism>
<reference evidence="1 2" key="1">
    <citation type="submission" date="2020-07" db="EMBL/GenBank/DDBJ databases">
        <title>Genomic Encyclopedia of Type Strains, Phase IV (KMG-V): Genome sequencing to study the core and pangenomes of soil and plant-associated prokaryotes.</title>
        <authorList>
            <person name="Whitman W."/>
        </authorList>
    </citation>
    <scope>NUCLEOTIDE SEQUENCE [LARGE SCALE GENOMIC DNA]</scope>
    <source>
        <strain evidence="1 2">M8UP30</strain>
    </source>
</reference>
<proteinExistence type="predicted"/>
<accession>A0A7Y9T4X9</accession>
<dbReference type="AlphaFoldDB" id="A0A7Y9T4X9"/>
<dbReference type="Proteomes" id="UP000534186">
    <property type="component" value="Unassembled WGS sequence"/>
</dbReference>
<evidence type="ECO:0000313" key="1">
    <source>
        <dbReference type="EMBL" id="NYF53967.1"/>
    </source>
</evidence>
<dbReference type="EMBL" id="JACCCV010000002">
    <property type="protein sequence ID" value="NYF53967.1"/>
    <property type="molecule type" value="Genomic_DNA"/>
</dbReference>
<name>A0A7Y9T4X9_9BACT</name>
<comment type="caution">
    <text evidence="1">The sequence shown here is derived from an EMBL/GenBank/DDBJ whole genome shotgun (WGS) entry which is preliminary data.</text>
</comment>
<evidence type="ECO:0000313" key="2">
    <source>
        <dbReference type="Proteomes" id="UP000534186"/>
    </source>
</evidence>